<name>A0A0E9TPB9_ANGAN</name>
<sequence length="9" mass="1005">MRCALLGLE</sequence>
<evidence type="ECO:0000313" key="1">
    <source>
        <dbReference type="EMBL" id="JAH55282.1"/>
    </source>
</evidence>
<proteinExistence type="predicted"/>
<dbReference type="EMBL" id="GBXM01053295">
    <property type="protein sequence ID" value="JAH55282.1"/>
    <property type="molecule type" value="Transcribed_RNA"/>
</dbReference>
<protein>
    <submittedName>
        <fullName evidence="1">Uncharacterized protein</fullName>
    </submittedName>
</protein>
<dbReference type="EMBL" id="GBXM01052360">
    <property type="protein sequence ID" value="JAH56217.1"/>
    <property type="molecule type" value="Transcribed_RNA"/>
</dbReference>
<organism evidence="1">
    <name type="scientific">Anguilla anguilla</name>
    <name type="common">European freshwater eel</name>
    <name type="synonym">Muraena anguilla</name>
    <dbReference type="NCBI Taxonomy" id="7936"/>
    <lineage>
        <taxon>Eukaryota</taxon>
        <taxon>Metazoa</taxon>
        <taxon>Chordata</taxon>
        <taxon>Craniata</taxon>
        <taxon>Vertebrata</taxon>
        <taxon>Euteleostomi</taxon>
        <taxon>Actinopterygii</taxon>
        <taxon>Neopterygii</taxon>
        <taxon>Teleostei</taxon>
        <taxon>Anguilliformes</taxon>
        <taxon>Anguillidae</taxon>
        <taxon>Anguilla</taxon>
    </lineage>
</organism>
<reference evidence="1" key="1">
    <citation type="submission" date="2014-11" db="EMBL/GenBank/DDBJ databases">
        <authorList>
            <person name="Amaro Gonzalez C."/>
        </authorList>
    </citation>
    <scope>NUCLEOTIDE SEQUENCE</scope>
</reference>
<accession>A0A0E9TPB9</accession>
<reference evidence="1" key="2">
    <citation type="journal article" date="2015" name="Fish Shellfish Immunol.">
        <title>Early steps in the European eel (Anguilla anguilla)-Vibrio vulnificus interaction in the gills: Role of the RtxA13 toxin.</title>
        <authorList>
            <person name="Callol A."/>
            <person name="Pajuelo D."/>
            <person name="Ebbesson L."/>
            <person name="Teles M."/>
            <person name="MacKenzie S."/>
            <person name="Amaro C."/>
        </authorList>
    </citation>
    <scope>NUCLEOTIDE SEQUENCE</scope>
</reference>